<comment type="caution">
    <text evidence="2">The sequence shown here is derived from an EMBL/GenBank/DDBJ whole genome shotgun (WGS) entry which is preliminary data.</text>
</comment>
<accession>A0A921MY93</accession>
<evidence type="ECO:0000313" key="3">
    <source>
        <dbReference type="Proteomes" id="UP000742460"/>
    </source>
</evidence>
<proteinExistence type="predicted"/>
<reference evidence="2" key="2">
    <citation type="submission" date="2021-09" db="EMBL/GenBank/DDBJ databases">
        <authorList>
            <person name="Gilroy R."/>
        </authorList>
    </citation>
    <scope>NUCLEOTIDE SEQUENCE</scope>
    <source>
        <strain evidence="2">ChiGjej5B5-22894</strain>
    </source>
</reference>
<feature type="region of interest" description="Disordered" evidence="1">
    <location>
        <begin position="1"/>
        <end position="63"/>
    </location>
</feature>
<gene>
    <name evidence="2" type="ORF">K8V81_13115</name>
</gene>
<organism evidence="2 3">
    <name type="scientific">Brachybacterium massiliense</name>
    <dbReference type="NCBI Taxonomy" id="1755098"/>
    <lineage>
        <taxon>Bacteria</taxon>
        <taxon>Bacillati</taxon>
        <taxon>Actinomycetota</taxon>
        <taxon>Actinomycetes</taxon>
        <taxon>Micrococcales</taxon>
        <taxon>Dermabacteraceae</taxon>
        <taxon>Brachybacterium</taxon>
    </lineage>
</organism>
<name>A0A921MY93_9MICO</name>
<dbReference type="Proteomes" id="UP000742460">
    <property type="component" value="Unassembled WGS sequence"/>
</dbReference>
<sequence length="63" mass="6705">MFGNPGSDRTIRRTHRRAPEAPEGAESPESPLSAEGEHPYSDEVWADEIEPGSALAADDSPAS</sequence>
<feature type="compositionally biased region" description="Low complexity" evidence="1">
    <location>
        <begin position="21"/>
        <end position="34"/>
    </location>
</feature>
<protein>
    <submittedName>
        <fullName evidence="2">Uncharacterized protein</fullName>
    </submittedName>
</protein>
<dbReference type="EMBL" id="DYUE01000312">
    <property type="protein sequence ID" value="HJG92652.1"/>
    <property type="molecule type" value="Genomic_DNA"/>
</dbReference>
<dbReference type="AlphaFoldDB" id="A0A921MY93"/>
<evidence type="ECO:0000313" key="2">
    <source>
        <dbReference type="EMBL" id="HJG92652.1"/>
    </source>
</evidence>
<evidence type="ECO:0000256" key="1">
    <source>
        <dbReference type="SAM" id="MobiDB-lite"/>
    </source>
</evidence>
<reference evidence="2" key="1">
    <citation type="journal article" date="2021" name="PeerJ">
        <title>Extensive microbial diversity within the chicken gut microbiome revealed by metagenomics and culture.</title>
        <authorList>
            <person name="Gilroy R."/>
            <person name="Ravi A."/>
            <person name="Getino M."/>
            <person name="Pursley I."/>
            <person name="Horton D.L."/>
            <person name="Alikhan N.F."/>
            <person name="Baker D."/>
            <person name="Gharbi K."/>
            <person name="Hall N."/>
            <person name="Watson M."/>
            <person name="Adriaenssens E.M."/>
            <person name="Foster-Nyarko E."/>
            <person name="Jarju S."/>
            <person name="Secka A."/>
            <person name="Antonio M."/>
            <person name="Oren A."/>
            <person name="Chaudhuri R.R."/>
            <person name="La Ragione R."/>
            <person name="Hildebrand F."/>
            <person name="Pallen M.J."/>
        </authorList>
    </citation>
    <scope>NUCLEOTIDE SEQUENCE</scope>
    <source>
        <strain evidence="2">ChiGjej5B5-22894</strain>
    </source>
</reference>